<dbReference type="InterPro" id="IPR050904">
    <property type="entry name" value="Adhesion/Biosynth-related"/>
</dbReference>
<protein>
    <submittedName>
        <fullName evidence="3">Uncaracterized surface protein containing fasciclin (FAS1) repeats</fullName>
    </submittedName>
</protein>
<reference evidence="4" key="1">
    <citation type="submission" date="2016-11" db="EMBL/GenBank/DDBJ databases">
        <authorList>
            <person name="Varghese N."/>
            <person name="Submissions S."/>
        </authorList>
    </citation>
    <scope>NUCLEOTIDE SEQUENCE [LARGE SCALE GENOMIC DNA]</scope>
    <source>
        <strain evidence="4">DSM 24786</strain>
    </source>
</reference>
<feature type="domain" description="FAS1" evidence="2">
    <location>
        <begin position="192"/>
        <end position="335"/>
    </location>
</feature>
<feature type="chain" id="PRO_5012769357" evidence="1">
    <location>
        <begin position="23"/>
        <end position="653"/>
    </location>
</feature>
<dbReference type="InterPro" id="IPR000782">
    <property type="entry name" value="FAS1_domain"/>
</dbReference>
<dbReference type="OrthoDB" id="9800666at2"/>
<dbReference type="Proteomes" id="UP000183257">
    <property type="component" value="Unassembled WGS sequence"/>
</dbReference>
<organism evidence="3 4">
    <name type="scientific">Cellulophaga fucicola</name>
    <dbReference type="NCBI Taxonomy" id="76595"/>
    <lineage>
        <taxon>Bacteria</taxon>
        <taxon>Pseudomonadati</taxon>
        <taxon>Bacteroidota</taxon>
        <taxon>Flavobacteriia</taxon>
        <taxon>Flavobacteriales</taxon>
        <taxon>Flavobacteriaceae</taxon>
        <taxon>Cellulophaga</taxon>
    </lineage>
</organism>
<evidence type="ECO:0000313" key="4">
    <source>
        <dbReference type="Proteomes" id="UP000183257"/>
    </source>
</evidence>
<dbReference type="SUPFAM" id="SSF82153">
    <property type="entry name" value="FAS1 domain"/>
    <property type="match status" value="4"/>
</dbReference>
<dbReference type="FunFam" id="2.30.180.10:FF:000032">
    <property type="entry name" value="Fasciclin domain-containing protein, putative"/>
    <property type="match status" value="4"/>
</dbReference>
<dbReference type="PANTHER" id="PTHR10900">
    <property type="entry name" value="PERIOSTIN-RELATED"/>
    <property type="match status" value="1"/>
</dbReference>
<evidence type="ECO:0000256" key="1">
    <source>
        <dbReference type="SAM" id="SignalP"/>
    </source>
</evidence>
<dbReference type="InterPro" id="IPR036378">
    <property type="entry name" value="FAS1_dom_sf"/>
</dbReference>
<evidence type="ECO:0000313" key="3">
    <source>
        <dbReference type="EMBL" id="SFW67003.1"/>
    </source>
</evidence>
<gene>
    <name evidence="3" type="ORF">SAMN05660313_03266</name>
</gene>
<dbReference type="AlphaFoldDB" id="A0A1K1R575"/>
<feature type="domain" description="FAS1" evidence="2">
    <location>
        <begin position="33"/>
        <end position="181"/>
    </location>
</feature>
<proteinExistence type="predicted"/>
<name>A0A1K1R575_9FLAO</name>
<dbReference type="PANTHER" id="PTHR10900:SF77">
    <property type="entry name" value="FI19380P1"/>
    <property type="match status" value="1"/>
</dbReference>
<dbReference type="GO" id="GO:0005615">
    <property type="term" value="C:extracellular space"/>
    <property type="evidence" value="ECO:0007669"/>
    <property type="project" value="TreeGrafter"/>
</dbReference>
<keyword evidence="4" id="KW-1185">Reference proteome</keyword>
<dbReference type="SMART" id="SM00554">
    <property type="entry name" value="FAS1"/>
    <property type="match status" value="4"/>
</dbReference>
<accession>A0A1K1R575</accession>
<dbReference type="Pfam" id="PF02469">
    <property type="entry name" value="Fasciclin"/>
    <property type="match status" value="4"/>
</dbReference>
<evidence type="ECO:0000259" key="2">
    <source>
        <dbReference type="PROSITE" id="PS50213"/>
    </source>
</evidence>
<keyword evidence="1" id="KW-0732">Signal</keyword>
<feature type="signal peptide" evidence="1">
    <location>
        <begin position="1"/>
        <end position="22"/>
    </location>
</feature>
<sequence length="653" mass="68285">MKMKIYLSALILFVFAFTSCNDDDDATAPEQAQLNIVETASGTDALSSLVAALAKSDESPNSDLITALSGTGPFTVFAPTNDAFTALFNSLEGYSSLADFDTEEEKALLATILKYHVIEGAAVASSDLTDGQVVTTLQGEEITINLNNGVFITDASEVDAQVVSADVEATNGIVHVINKVLLPQTVIDAINLGTLVDVVVASDALTVLEAAVIKAGLADTLSSDGPFTVFAPTDAAFVALLDMLGDDYNSLEDFDTEGELELLKNILLYHVIPAKVLSTDLAAGEVGTALAGNSIEVVDKDGTFVLSDASDVNATISIVDIMASNGIAHVIDKVLLPQAAVDFIASQQPNIVELAIATNDLSLLVGALQQADAGLVDLLGTDGPFTVFAPTNDAFAALLDELGDDYNELADFDTEDEKEMLATILKYHVIAGSAAYSTDLSNDQMITTAQGEDVTVNLTGGVFIQDATDTDAEVTTADVMAKNGVVHIIDKVLLPQEIVDALQPNIVELAIATDDLSLLVTALQQADAGLVELLGTEGPFTVFAPTNDAFAALLNDLGDDYTSLADFDTEEEKTLLENILKYHVVSGAAVMSTDLTDGQVVATALEQNITINLTGGVFITDATGNDAQVTAADVAASNGVVHIIDRVLMPDTH</sequence>
<dbReference type="STRING" id="76595.SAMN05660313_03266"/>
<dbReference type="Gene3D" id="2.30.180.10">
    <property type="entry name" value="FAS1 domain"/>
    <property type="match status" value="4"/>
</dbReference>
<feature type="domain" description="FAS1" evidence="2">
    <location>
        <begin position="348"/>
        <end position="493"/>
    </location>
</feature>
<dbReference type="PROSITE" id="PS51257">
    <property type="entry name" value="PROKAR_LIPOPROTEIN"/>
    <property type="match status" value="1"/>
</dbReference>
<feature type="domain" description="FAS1" evidence="2">
    <location>
        <begin position="503"/>
        <end position="648"/>
    </location>
</feature>
<dbReference type="PROSITE" id="PS50213">
    <property type="entry name" value="FAS1"/>
    <property type="match status" value="4"/>
</dbReference>
<dbReference type="RefSeq" id="WP_072304878.1">
    <property type="nucleotide sequence ID" value="NZ_FPIY01000007.1"/>
</dbReference>
<dbReference type="EMBL" id="FPIY01000007">
    <property type="protein sequence ID" value="SFW67003.1"/>
    <property type="molecule type" value="Genomic_DNA"/>
</dbReference>